<dbReference type="EMBL" id="CP028989">
    <property type="protein sequence ID" value="UUO68739.1"/>
    <property type="molecule type" value="Genomic_DNA"/>
</dbReference>
<dbReference type="PANTHER" id="PTHR34216:SF3">
    <property type="entry name" value="POLY-BETA-1,6-N-ACETYL-D-GLUCOSAMINE N-DEACETYLASE"/>
    <property type="match status" value="1"/>
</dbReference>
<keyword evidence="5" id="KW-0732">Signal</keyword>
<dbReference type="Gene3D" id="3.20.20.370">
    <property type="entry name" value="Glycoside hydrolase/deacetylase"/>
    <property type="match status" value="1"/>
</dbReference>
<proteinExistence type="inferred from homology"/>
<dbReference type="GO" id="GO:0005975">
    <property type="term" value="P:carbohydrate metabolic process"/>
    <property type="evidence" value="ECO:0007669"/>
    <property type="project" value="InterPro"/>
</dbReference>
<comment type="function">
    <text evidence="1">Is involved in generating a small heat-stable compound (Nod), an acylated oligomer of N-acetylglucosamine, that stimulates mitosis in various plant protoplasts.</text>
</comment>
<evidence type="ECO:0000313" key="8">
    <source>
        <dbReference type="EMBL" id="UUO68739.1"/>
    </source>
</evidence>
<dbReference type="RefSeq" id="WP_257175656.1">
    <property type="nucleotide sequence ID" value="NZ_CP028989.1"/>
</dbReference>
<evidence type="ECO:0000313" key="9">
    <source>
        <dbReference type="Proteomes" id="UP001058872"/>
    </source>
</evidence>
<comment type="similarity">
    <text evidence="3">Belongs to the polysaccharide deacetylase family.</text>
</comment>
<evidence type="ECO:0000256" key="6">
    <source>
        <dbReference type="ARBA" id="ARBA00032976"/>
    </source>
</evidence>
<comment type="subcellular location">
    <subcellularLocation>
        <location evidence="2">Secreted</location>
    </subcellularLocation>
</comment>
<dbReference type="SUPFAM" id="SSF88713">
    <property type="entry name" value="Glycoside hydrolase/deacetylase"/>
    <property type="match status" value="1"/>
</dbReference>
<name>A0AAE9NGZ6_9BRAD</name>
<evidence type="ECO:0000256" key="2">
    <source>
        <dbReference type="ARBA" id="ARBA00004613"/>
    </source>
</evidence>
<dbReference type="GO" id="GO:0016810">
    <property type="term" value="F:hydrolase activity, acting on carbon-nitrogen (but not peptide) bonds"/>
    <property type="evidence" value="ECO:0007669"/>
    <property type="project" value="InterPro"/>
</dbReference>
<gene>
    <name evidence="8" type="ORF">DCM83_28330</name>
</gene>
<evidence type="ECO:0000256" key="3">
    <source>
        <dbReference type="ARBA" id="ARBA00010973"/>
    </source>
</evidence>
<protein>
    <recommendedName>
        <fullName evidence="4">Chitooligosaccharide deacetylase</fullName>
    </recommendedName>
    <alternativeName>
        <fullName evidence="6">Nodulation protein B</fullName>
    </alternativeName>
</protein>
<dbReference type="InterPro" id="IPR011330">
    <property type="entry name" value="Glyco_hydro/deAcase_b/a-brl"/>
</dbReference>
<reference evidence="8" key="1">
    <citation type="submission" date="2018-04" db="EMBL/GenBank/DDBJ databases">
        <title>Genomes of Endosymbiotic and Endophytic Bradyrhizobium Publication status.</title>
        <authorList>
            <person name="Guha S."/>
            <person name="Jorrin B."/>
            <person name="Sarkar M."/>
            <person name="Poole P.S."/>
            <person name="DasGupta M."/>
        </authorList>
    </citation>
    <scope>NUCLEOTIDE SEQUENCE</scope>
    <source>
        <strain evidence="8">WBOS16</strain>
    </source>
</reference>
<organism evidence="8 9">
    <name type="scientific">Bradyrhizobium betae</name>
    <dbReference type="NCBI Taxonomy" id="244734"/>
    <lineage>
        <taxon>Bacteria</taxon>
        <taxon>Pseudomonadati</taxon>
        <taxon>Pseudomonadota</taxon>
        <taxon>Alphaproteobacteria</taxon>
        <taxon>Hyphomicrobiales</taxon>
        <taxon>Nitrobacteraceae</taxon>
        <taxon>Bradyrhizobium</taxon>
    </lineage>
</organism>
<dbReference type="AlphaFoldDB" id="A0AAE9NGZ6"/>
<dbReference type="Pfam" id="PF01522">
    <property type="entry name" value="Polysacc_deac_1"/>
    <property type="match status" value="2"/>
</dbReference>
<dbReference type="InterPro" id="IPR051398">
    <property type="entry name" value="Polysacch_Deacetylase"/>
</dbReference>
<feature type="domain" description="NodB homology" evidence="7">
    <location>
        <begin position="60"/>
        <end position="312"/>
    </location>
</feature>
<dbReference type="PANTHER" id="PTHR34216">
    <property type="match status" value="1"/>
</dbReference>
<dbReference type="InterPro" id="IPR002509">
    <property type="entry name" value="NODB_dom"/>
</dbReference>
<dbReference type="GO" id="GO:0005576">
    <property type="term" value="C:extracellular region"/>
    <property type="evidence" value="ECO:0007669"/>
    <property type="project" value="UniProtKB-SubCell"/>
</dbReference>
<dbReference type="Proteomes" id="UP001058872">
    <property type="component" value="Chromosome"/>
</dbReference>
<sequence>MFLAVNFHYVGMPKYPFDGIHGLTPAEFRERLRGLARDFDMIGLPDLVRAARGNQHLPERACLVTFDDGLRCQFEHALPVLEEERIPAAFFVLGSPIGEARAATVHKLHYLRASFGDPTIIAHIERLPEHADFLAVDLKKAQESYRYDGVQTARLKYFLNYQMPPEFTSRLTDTLLAEAGIPESRFVTDFYLDPSMIRTLAGPGMIGAHAWSHAPLARMALAEAGAELQRTRKLLEEVTGTNVSAVSYPLGNPGAVNRTIADLAAEAGYVAGMTMERAVNRSLSDSLLLARIDAADIAAVAELPARSRYFVD</sequence>
<accession>A0AAE9NGZ6</accession>
<evidence type="ECO:0000256" key="4">
    <source>
        <dbReference type="ARBA" id="ARBA00020071"/>
    </source>
</evidence>
<evidence type="ECO:0000259" key="7">
    <source>
        <dbReference type="PROSITE" id="PS51677"/>
    </source>
</evidence>
<evidence type="ECO:0000256" key="5">
    <source>
        <dbReference type="ARBA" id="ARBA00022729"/>
    </source>
</evidence>
<dbReference type="PROSITE" id="PS51677">
    <property type="entry name" value="NODB"/>
    <property type="match status" value="1"/>
</dbReference>
<evidence type="ECO:0000256" key="1">
    <source>
        <dbReference type="ARBA" id="ARBA00003236"/>
    </source>
</evidence>